<comment type="caution">
    <text evidence="5">Lacks conserved residue(s) required for the propagation of feature annotation.</text>
</comment>
<feature type="domain" description="TonB C-terminal" evidence="6">
    <location>
        <begin position="277"/>
        <end position="373"/>
    </location>
</feature>
<accession>A0A5B2ZDH9</accession>
<comment type="function">
    <text evidence="5">Interacts with outer membrane receptor proteins that carry out high-affinity binding and energy dependent uptake into the periplasmic space of specific substrates. It could act to transduce energy from the cytoplasmic membrane to specific energy-requiring processes in the outer membrane, resulting in the release into the periplasm of ligands bound by these outer membrane proteins.</text>
</comment>
<keyword evidence="3 5" id="KW-1133">Transmembrane helix</keyword>
<evidence type="ECO:0000256" key="1">
    <source>
        <dbReference type="ARBA" id="ARBA00004167"/>
    </source>
</evidence>
<keyword evidence="5" id="KW-0735">Signal-anchor</keyword>
<organism evidence="7 8">
    <name type="scientific">Arenimonas fontis</name>
    <dbReference type="NCBI Taxonomy" id="2608255"/>
    <lineage>
        <taxon>Bacteria</taxon>
        <taxon>Pseudomonadati</taxon>
        <taxon>Pseudomonadota</taxon>
        <taxon>Gammaproteobacteria</taxon>
        <taxon>Lysobacterales</taxon>
        <taxon>Lysobacteraceae</taxon>
        <taxon>Arenimonas</taxon>
    </lineage>
</organism>
<dbReference type="Proteomes" id="UP000322165">
    <property type="component" value="Unassembled WGS sequence"/>
</dbReference>
<keyword evidence="4 5" id="KW-0472">Membrane</keyword>
<keyword evidence="5" id="KW-0813">Transport</keyword>
<dbReference type="EMBL" id="VUOD01000002">
    <property type="protein sequence ID" value="KAA2285683.1"/>
    <property type="molecule type" value="Genomic_DNA"/>
</dbReference>
<dbReference type="PANTHER" id="PTHR34978:SF3">
    <property type="entry name" value="SLR0241 PROTEIN"/>
    <property type="match status" value="1"/>
</dbReference>
<evidence type="ECO:0000256" key="3">
    <source>
        <dbReference type="ARBA" id="ARBA00022989"/>
    </source>
</evidence>
<dbReference type="SUPFAM" id="SSF74653">
    <property type="entry name" value="TolA/TonB C-terminal domain"/>
    <property type="match status" value="1"/>
</dbReference>
<proteinExistence type="inferred from homology"/>
<dbReference type="GO" id="GO:0031992">
    <property type="term" value="F:energy transducer activity"/>
    <property type="evidence" value="ECO:0007669"/>
    <property type="project" value="InterPro"/>
</dbReference>
<sequence length="375" mass="39563">MGAELLSTLLSAALANAGAILLVLALRRPLRRLAGPQIACLAWLLVPLATLAACLPTLPTSGVFAGVEVAPLRATAAMAGAHASSSGWIAPVLALWLAGALATATLFALRQRRLSADLGPAVIGLLRPRILLPADFAHRYSAEEQALVLAHEQEHLRRRDLPVQAVFAALRCLFWFNPLAHLAAARLRFDQELACDAAVLARHPGARRRYGEALLKTELADFGLAVGCPWQSGHPLKERLAMLKRSLPGAARRRTGLGLVALLAAATSLTAWAGGDVDAMPSPQGELAPPVYPASALEAELSGRVVLHVLVATDGSVKDVKVVNSEPSGVFDQAALAAARQWQFNPGSKDAQAVEAWVEVPVDFRADGMPPETAN</sequence>
<dbReference type="InterPro" id="IPR037682">
    <property type="entry name" value="TonB_C"/>
</dbReference>
<dbReference type="InterPro" id="IPR006260">
    <property type="entry name" value="TonB/TolA_C"/>
</dbReference>
<dbReference type="AlphaFoldDB" id="A0A5B2ZDH9"/>
<feature type="transmembrane region" description="Helical" evidence="5">
    <location>
        <begin position="88"/>
        <end position="109"/>
    </location>
</feature>
<dbReference type="RefSeq" id="WP_149859784.1">
    <property type="nucleotide sequence ID" value="NZ_VUOD01000002.1"/>
</dbReference>
<evidence type="ECO:0000256" key="5">
    <source>
        <dbReference type="RuleBase" id="RU362123"/>
    </source>
</evidence>
<keyword evidence="5" id="KW-0653">Protein transport</keyword>
<gene>
    <name evidence="7" type="ORF">F0415_03395</name>
</gene>
<dbReference type="PRINTS" id="PR01374">
    <property type="entry name" value="TONBPROTEIN"/>
</dbReference>
<dbReference type="InterPro" id="IPR052173">
    <property type="entry name" value="Beta-lactam_resp_regulator"/>
</dbReference>
<keyword evidence="8" id="KW-1185">Reference proteome</keyword>
<dbReference type="PROSITE" id="PS52015">
    <property type="entry name" value="TONB_CTD"/>
    <property type="match status" value="1"/>
</dbReference>
<feature type="transmembrane region" description="Helical" evidence="5">
    <location>
        <begin position="38"/>
        <end position="58"/>
    </location>
</feature>
<protein>
    <recommendedName>
        <fullName evidence="5">Protein TonB</fullName>
    </recommendedName>
</protein>
<dbReference type="GO" id="GO:0015031">
    <property type="term" value="P:protein transport"/>
    <property type="evidence" value="ECO:0007669"/>
    <property type="project" value="UniProtKB-UniRule"/>
</dbReference>
<keyword evidence="2 5" id="KW-0812">Transmembrane</keyword>
<evidence type="ECO:0000313" key="7">
    <source>
        <dbReference type="EMBL" id="KAA2285683.1"/>
    </source>
</evidence>
<dbReference type="InterPro" id="IPR008756">
    <property type="entry name" value="Peptidase_M56"/>
</dbReference>
<dbReference type="InterPro" id="IPR003538">
    <property type="entry name" value="TonB"/>
</dbReference>
<dbReference type="PANTHER" id="PTHR34978">
    <property type="entry name" value="POSSIBLE SENSOR-TRANSDUCER PROTEIN BLAR"/>
    <property type="match status" value="1"/>
</dbReference>
<keyword evidence="5" id="KW-0997">Cell inner membrane</keyword>
<dbReference type="Pfam" id="PF05569">
    <property type="entry name" value="Peptidase_M56"/>
    <property type="match status" value="2"/>
</dbReference>
<dbReference type="Gene3D" id="3.30.1150.10">
    <property type="match status" value="1"/>
</dbReference>
<evidence type="ECO:0000259" key="6">
    <source>
        <dbReference type="PROSITE" id="PS52015"/>
    </source>
</evidence>
<reference evidence="7 8" key="1">
    <citation type="submission" date="2019-09" db="EMBL/GenBank/DDBJ databases">
        <title>Arenimonas chukotkensis sp. nov., a bacterium isolated from Chukotka hot spring, Arctic region, Russia.</title>
        <authorList>
            <person name="Zayulina K.S."/>
            <person name="Prokofeva M.I."/>
            <person name="Elcheninov A.G."/>
            <person name="Novikov A."/>
            <person name="Kochetkova T.V."/>
            <person name="Kublanov I.V."/>
        </authorList>
    </citation>
    <scope>NUCLEOTIDE SEQUENCE [LARGE SCALE GENOMIC DNA]</scope>
    <source>
        <strain evidence="7 8">3729k</strain>
    </source>
</reference>
<keyword evidence="5" id="KW-1003">Cell membrane</keyword>
<dbReference type="CDD" id="cd07341">
    <property type="entry name" value="M56_BlaR1_MecR1_like"/>
    <property type="match status" value="1"/>
</dbReference>
<dbReference type="GO" id="GO:0055085">
    <property type="term" value="P:transmembrane transport"/>
    <property type="evidence" value="ECO:0007669"/>
    <property type="project" value="InterPro"/>
</dbReference>
<evidence type="ECO:0000313" key="8">
    <source>
        <dbReference type="Proteomes" id="UP000322165"/>
    </source>
</evidence>
<comment type="caution">
    <text evidence="7">The sequence shown here is derived from an EMBL/GenBank/DDBJ whole genome shotgun (WGS) entry which is preliminary data.</text>
</comment>
<evidence type="ECO:0000256" key="2">
    <source>
        <dbReference type="ARBA" id="ARBA00022692"/>
    </source>
</evidence>
<name>A0A5B2ZDH9_9GAMM</name>
<dbReference type="GO" id="GO:0005886">
    <property type="term" value="C:plasma membrane"/>
    <property type="evidence" value="ECO:0007669"/>
    <property type="project" value="UniProtKB-SubCell"/>
</dbReference>
<feature type="transmembrane region" description="Helical" evidence="5">
    <location>
        <begin position="6"/>
        <end position="26"/>
    </location>
</feature>
<reference evidence="7 8" key="2">
    <citation type="submission" date="2019-09" db="EMBL/GenBank/DDBJ databases">
        <authorList>
            <person name="Mazur A."/>
        </authorList>
    </citation>
    <scope>NUCLEOTIDE SEQUENCE [LARGE SCALE GENOMIC DNA]</scope>
    <source>
        <strain evidence="7 8">3729k</strain>
    </source>
</reference>
<comment type="similarity">
    <text evidence="5">Belongs to the TonB family.</text>
</comment>
<feature type="transmembrane region" description="Helical" evidence="5">
    <location>
        <begin position="255"/>
        <end position="274"/>
    </location>
</feature>
<dbReference type="GO" id="GO:0030288">
    <property type="term" value="C:outer membrane-bounded periplasmic space"/>
    <property type="evidence" value="ECO:0007669"/>
    <property type="project" value="InterPro"/>
</dbReference>
<dbReference type="GO" id="GO:0015891">
    <property type="term" value="P:siderophore transport"/>
    <property type="evidence" value="ECO:0007669"/>
    <property type="project" value="InterPro"/>
</dbReference>
<evidence type="ECO:0000256" key="4">
    <source>
        <dbReference type="ARBA" id="ARBA00023136"/>
    </source>
</evidence>
<dbReference type="NCBIfam" id="TIGR01352">
    <property type="entry name" value="tonB_Cterm"/>
    <property type="match status" value="1"/>
</dbReference>
<comment type="subcellular location">
    <subcellularLocation>
        <location evidence="5">Cell inner membrane</location>
        <topology evidence="5">Single-pass membrane protein</topology>
        <orientation evidence="5">Periplasmic side</orientation>
    </subcellularLocation>
    <subcellularLocation>
        <location evidence="1">Membrane</location>
        <topology evidence="1">Single-pass membrane protein</topology>
    </subcellularLocation>
</comment>
<dbReference type="Pfam" id="PF03544">
    <property type="entry name" value="TonB_C"/>
    <property type="match status" value="1"/>
</dbReference>